<sequence>MATSTNQGGRKGGPDLLARAGMADGNRILSQLEHGATPWSAPLPAPRWRPGWLAIVGALLAMTVLLLTWVAYAAMLAAPAPLRPSTLPVPAAAPAPAAATIINEPHAAAPTPRAAAPLPARPQAQASGRPAPARAAAARPRQGTPAGDSDVTLLAAIVAHGQRAEPARDVVLRSEAAQTSTLLQRCRQLGLIEGMLCRARICAGRWDSDPACH</sequence>
<organism evidence="3 4">
    <name type="scientific">Janthinobacterium psychrotolerans</name>
    <dbReference type="NCBI Taxonomy" id="1747903"/>
    <lineage>
        <taxon>Bacteria</taxon>
        <taxon>Pseudomonadati</taxon>
        <taxon>Pseudomonadota</taxon>
        <taxon>Betaproteobacteria</taxon>
        <taxon>Burkholderiales</taxon>
        <taxon>Oxalobacteraceae</taxon>
        <taxon>Janthinobacterium</taxon>
    </lineage>
</organism>
<feature type="transmembrane region" description="Helical" evidence="2">
    <location>
        <begin position="52"/>
        <end position="75"/>
    </location>
</feature>
<reference evidence="3 4" key="1">
    <citation type="submission" date="2016-04" db="EMBL/GenBank/DDBJ databases">
        <title>Draft genome sequence of Janthinobacterium psychrotolerans sp. nov., isolated from freshwater sediments in Denmark.</title>
        <authorList>
            <person name="Gong X."/>
            <person name="Skrivergaard S."/>
            <person name="Korsgaard B.S."/>
            <person name="Schreiber L."/>
            <person name="Marshall I.P."/>
            <person name="Finster K."/>
            <person name="Schramm A."/>
        </authorList>
    </citation>
    <scope>NUCLEOTIDE SEQUENCE [LARGE SCALE GENOMIC DNA]</scope>
    <source>
        <strain evidence="3 4">S3-2</strain>
    </source>
</reference>
<name>A0A1A7BTF2_9BURK</name>
<dbReference type="EMBL" id="LOCQ01000062">
    <property type="protein sequence ID" value="OBV36821.1"/>
    <property type="molecule type" value="Genomic_DNA"/>
</dbReference>
<evidence type="ECO:0000256" key="2">
    <source>
        <dbReference type="SAM" id="Phobius"/>
    </source>
</evidence>
<keyword evidence="2" id="KW-0812">Transmembrane</keyword>
<keyword evidence="2" id="KW-1133">Transmembrane helix</keyword>
<evidence type="ECO:0000313" key="4">
    <source>
        <dbReference type="Proteomes" id="UP000092713"/>
    </source>
</evidence>
<feature type="region of interest" description="Disordered" evidence="1">
    <location>
        <begin position="108"/>
        <end position="147"/>
    </location>
</feature>
<dbReference type="Proteomes" id="UP000092713">
    <property type="component" value="Unassembled WGS sequence"/>
</dbReference>
<evidence type="ECO:0000313" key="3">
    <source>
        <dbReference type="EMBL" id="OBV36821.1"/>
    </source>
</evidence>
<protein>
    <submittedName>
        <fullName evidence="3">Uncharacterized protein</fullName>
    </submittedName>
</protein>
<keyword evidence="4" id="KW-1185">Reference proteome</keyword>
<dbReference type="RefSeq" id="WP_065310597.1">
    <property type="nucleotide sequence ID" value="NZ_LOCQ01000062.1"/>
</dbReference>
<keyword evidence="2" id="KW-0472">Membrane</keyword>
<accession>A0A1A7BTF2</accession>
<dbReference type="OrthoDB" id="8724867at2"/>
<comment type="caution">
    <text evidence="3">The sequence shown here is derived from an EMBL/GenBank/DDBJ whole genome shotgun (WGS) entry which is preliminary data.</text>
</comment>
<evidence type="ECO:0000256" key="1">
    <source>
        <dbReference type="SAM" id="MobiDB-lite"/>
    </source>
</evidence>
<proteinExistence type="predicted"/>
<gene>
    <name evidence="3" type="ORF">ASR47_1001298</name>
</gene>
<dbReference type="AlphaFoldDB" id="A0A1A7BTF2"/>